<dbReference type="EMBL" id="VSRR010128178">
    <property type="protein sequence ID" value="MPD01687.1"/>
    <property type="molecule type" value="Genomic_DNA"/>
</dbReference>
<reference evidence="1 2" key="1">
    <citation type="submission" date="2019-05" db="EMBL/GenBank/DDBJ databases">
        <title>Another draft genome of Portunus trituberculatus and its Hox gene families provides insights of decapod evolution.</title>
        <authorList>
            <person name="Jeong J.-H."/>
            <person name="Song I."/>
            <person name="Kim S."/>
            <person name="Choi T."/>
            <person name="Kim D."/>
            <person name="Ryu S."/>
            <person name="Kim W."/>
        </authorList>
    </citation>
    <scope>NUCLEOTIDE SEQUENCE [LARGE SCALE GENOMIC DNA]</scope>
    <source>
        <tissue evidence="1">Muscle</tissue>
    </source>
</reference>
<keyword evidence="2" id="KW-1185">Reference proteome</keyword>
<organism evidence="1 2">
    <name type="scientific">Portunus trituberculatus</name>
    <name type="common">Swimming crab</name>
    <name type="synonym">Neptunus trituberculatus</name>
    <dbReference type="NCBI Taxonomy" id="210409"/>
    <lineage>
        <taxon>Eukaryota</taxon>
        <taxon>Metazoa</taxon>
        <taxon>Ecdysozoa</taxon>
        <taxon>Arthropoda</taxon>
        <taxon>Crustacea</taxon>
        <taxon>Multicrustacea</taxon>
        <taxon>Malacostraca</taxon>
        <taxon>Eumalacostraca</taxon>
        <taxon>Eucarida</taxon>
        <taxon>Decapoda</taxon>
        <taxon>Pleocyemata</taxon>
        <taxon>Brachyura</taxon>
        <taxon>Eubrachyura</taxon>
        <taxon>Portunoidea</taxon>
        <taxon>Portunidae</taxon>
        <taxon>Portuninae</taxon>
        <taxon>Portunus</taxon>
    </lineage>
</organism>
<comment type="caution">
    <text evidence="1">The sequence shown here is derived from an EMBL/GenBank/DDBJ whole genome shotgun (WGS) entry which is preliminary data.</text>
</comment>
<gene>
    <name evidence="1" type="ORF">E2C01_097225</name>
</gene>
<accession>A0A5B7K569</accession>
<evidence type="ECO:0000313" key="2">
    <source>
        <dbReference type="Proteomes" id="UP000324222"/>
    </source>
</evidence>
<proteinExistence type="predicted"/>
<evidence type="ECO:0000313" key="1">
    <source>
        <dbReference type="EMBL" id="MPD01687.1"/>
    </source>
</evidence>
<dbReference type="Proteomes" id="UP000324222">
    <property type="component" value="Unassembled WGS sequence"/>
</dbReference>
<sequence>MRSEYGSAGCLAGWRIKGHEQPQRLHKFLLCGSRRVPERRPGLRKVPRPACRVQRPHHLDRTVTLQPFVPLSVFVFSHIVCSPSRRGLPCVHRETE</sequence>
<dbReference type="AlphaFoldDB" id="A0A5B7K569"/>
<protein>
    <submittedName>
        <fullName evidence="1">Uncharacterized protein</fullName>
    </submittedName>
</protein>
<name>A0A5B7K569_PORTR</name>